<dbReference type="AlphaFoldDB" id="F2UXW4"/>
<dbReference type="InterPro" id="IPR000326">
    <property type="entry name" value="PAP2/HPO"/>
</dbReference>
<evidence type="ECO:0000259" key="2">
    <source>
        <dbReference type="SMART" id="SM00014"/>
    </source>
</evidence>
<evidence type="ECO:0000313" key="3">
    <source>
        <dbReference type="EMBL" id="EGE38065.1"/>
    </source>
</evidence>
<dbReference type="Proteomes" id="UP000004668">
    <property type="component" value="Unassembled WGS sequence"/>
</dbReference>
<dbReference type="Pfam" id="PF01569">
    <property type="entry name" value="PAP2"/>
    <property type="match status" value="1"/>
</dbReference>
<feature type="domain" description="Phosphatidic acid phosphatase type 2/haloperoxidase" evidence="2">
    <location>
        <begin position="118"/>
        <end position="228"/>
    </location>
</feature>
<feature type="transmembrane region" description="Helical" evidence="1">
    <location>
        <begin position="121"/>
        <end position="142"/>
    </location>
</feature>
<name>F2UXW4_ACTVI</name>
<comment type="caution">
    <text evidence="3">The sequence shown here is derived from an EMBL/GenBank/DDBJ whole genome shotgun (WGS) entry which is preliminary data.</text>
</comment>
<feature type="transmembrane region" description="Helical" evidence="1">
    <location>
        <begin position="311"/>
        <end position="335"/>
    </location>
</feature>
<dbReference type="InterPro" id="IPR036938">
    <property type="entry name" value="PAP2/HPO_sf"/>
</dbReference>
<reference evidence="3 4" key="2">
    <citation type="submission" date="2011-10" db="EMBL/GenBank/DDBJ databases">
        <title>The Genome Sequence of Actinomyces viscosus C505.</title>
        <authorList>
            <consortium name="The Broad Institute Genome Sequencing Platform"/>
            <consortium name="The Broad Institute Genome Sequencing Center for Infectious Disease"/>
            <person name="Earl A."/>
            <person name="Ward D."/>
            <person name="Feldgarden M."/>
            <person name="Gevers D."/>
            <person name="Sibley C.D."/>
            <person name="Field T.R."/>
            <person name="Grinwis M."/>
            <person name="Eshaghurshan C.S."/>
            <person name="Surette M.G."/>
            <person name="Young S.K."/>
            <person name="Zeng Q."/>
            <person name="Gargeya S."/>
            <person name="Fitzgerald M."/>
            <person name="Haas B."/>
            <person name="Abouelleil A."/>
            <person name="Alvarado L."/>
            <person name="Arachchi H.M."/>
            <person name="Berlin A."/>
            <person name="Brown A."/>
            <person name="Chapman S.B."/>
            <person name="Chen Z."/>
            <person name="Dunbar C."/>
            <person name="Freedman E."/>
            <person name="Gearin G."/>
            <person name="Goldberg J."/>
            <person name="Griggs A."/>
            <person name="Gujja S."/>
            <person name="Heiman D."/>
            <person name="Howarth C."/>
            <person name="Larson L."/>
            <person name="Lui A."/>
            <person name="MacDonald P.J.P."/>
            <person name="Montmayeur A."/>
            <person name="Murphy C."/>
            <person name="Neiman D."/>
            <person name="Pearson M."/>
            <person name="Priest M."/>
            <person name="Roberts A."/>
            <person name="Saif S."/>
            <person name="Shea T."/>
            <person name="Shenoy N."/>
            <person name="Sisk P."/>
            <person name="Stolte C."/>
            <person name="Sykes S."/>
            <person name="Wortman J."/>
            <person name="Nusbaum C."/>
            <person name="Birren B."/>
        </authorList>
    </citation>
    <scope>NUCLEOTIDE SEQUENCE [LARGE SCALE GENOMIC DNA]</scope>
    <source>
        <strain evidence="3 4">C505</strain>
    </source>
</reference>
<evidence type="ECO:0000313" key="4">
    <source>
        <dbReference type="Proteomes" id="UP000004668"/>
    </source>
</evidence>
<feature type="transmembrane region" description="Helical" evidence="1">
    <location>
        <begin position="92"/>
        <end position="114"/>
    </location>
</feature>
<accession>F2UXW4</accession>
<gene>
    <name evidence="3" type="ORF">HMPREF0059_00917</name>
</gene>
<dbReference type="HOGENOM" id="CLU_061746_1_0_11"/>
<organism evidence="3 4">
    <name type="scientific">Actinomyces viscosus C505</name>
    <dbReference type="NCBI Taxonomy" id="562973"/>
    <lineage>
        <taxon>Bacteria</taxon>
        <taxon>Bacillati</taxon>
        <taxon>Actinomycetota</taxon>
        <taxon>Actinomycetes</taxon>
        <taxon>Actinomycetales</taxon>
        <taxon>Actinomycetaceae</taxon>
        <taxon>Actinomyces</taxon>
    </lineage>
</organism>
<sequence>MSSPAQESLLTSYWLVRSRTYDRPVASFQSQSSRSLGQLRLRGGLLALSCLAATLGLWGLFVFTHTGQALDAMALEGSEIGSHYVSAHARRLLSVVSMPAAVVLVVTILVIGLLRRSHRRAVWAVVAVVGANLTTQILKYQFLWRPDFNITERWDNANTLPSGHTTMAASAAVALILLSGRRWRPLSAWAGGLFTIAMGYSTLVCQWHRPSDVLAGIFVPVAWGALAVAGGAWRAPWSLREGTGEESSGEVPGLTTVGTIPVTAAGPRLWHQLVGNILMAAAGIVCTLGALGLGAWVWWHLDGPETRWQLFGAYATGSVAVVGVTCLALSALVSLTDWGRTRRKHEARHRD</sequence>
<dbReference type="CDD" id="cd01610">
    <property type="entry name" value="PAP2_like"/>
    <property type="match status" value="1"/>
</dbReference>
<dbReference type="SMART" id="SM00014">
    <property type="entry name" value="acidPPc"/>
    <property type="match status" value="1"/>
</dbReference>
<feature type="transmembrane region" description="Helical" evidence="1">
    <location>
        <begin position="162"/>
        <end position="179"/>
    </location>
</feature>
<feature type="transmembrane region" description="Helical" evidence="1">
    <location>
        <begin position="277"/>
        <end position="299"/>
    </location>
</feature>
<reference evidence="4" key="1">
    <citation type="submission" date="2010-02" db="EMBL/GenBank/DDBJ databases">
        <title>The Genome Sequence of Prevotella oris strain C735.</title>
        <authorList>
            <consortium name="The Broad Institute Genome Sequencing Platform"/>
            <person name="Ward D."/>
            <person name="Feldgarden M."/>
            <person name="Earl A."/>
            <person name="Young S.K."/>
            <person name="Zeng Q."/>
            <person name="Koehrsen M."/>
            <person name="Alvarado L."/>
            <person name="Berlin A."/>
            <person name="Bochicchio J."/>
            <person name="Borenstein D."/>
            <person name="Chapman S.B."/>
            <person name="Chen Z."/>
            <person name="Engels R."/>
            <person name="Freedman E."/>
            <person name="Gellesch M."/>
            <person name="Goldberg J."/>
            <person name="Griggs A."/>
            <person name="Gujja S."/>
            <person name="Heilman E."/>
            <person name="Heiman D."/>
            <person name="Hepburn T."/>
            <person name="Howarth C."/>
            <person name="Jen D."/>
            <person name="Larson L."/>
            <person name="Mehta T."/>
            <person name="Park D."/>
            <person name="Pearson M."/>
            <person name="Roberts A."/>
            <person name="Saif S."/>
            <person name="Shea T."/>
            <person name="Shenoy N."/>
            <person name="Sisk P."/>
            <person name="Stolte C."/>
            <person name="Sykes S."/>
            <person name="Thomson T."/>
            <person name="Walk T."/>
            <person name="White J."/>
            <person name="Yandava C."/>
            <person name="Sibley C.D."/>
            <person name="Field T.R."/>
            <person name="Grinwis M."/>
            <person name="Eshaghurshan C.S."/>
            <person name="Surette M.G."/>
            <person name="Haas B."/>
            <person name="Nusbaum C."/>
            <person name="Birren B."/>
        </authorList>
    </citation>
    <scope>NUCLEOTIDE SEQUENCE [LARGE SCALE GENOMIC DNA]</scope>
    <source>
        <strain evidence="4">C505</strain>
    </source>
</reference>
<evidence type="ECO:0000256" key="1">
    <source>
        <dbReference type="SAM" id="Phobius"/>
    </source>
</evidence>
<protein>
    <recommendedName>
        <fullName evidence="2">Phosphatidic acid phosphatase type 2/haloperoxidase domain-containing protein</fullName>
    </recommendedName>
</protein>
<dbReference type="EMBL" id="ACRE02000047">
    <property type="protein sequence ID" value="EGE38065.1"/>
    <property type="molecule type" value="Genomic_DNA"/>
</dbReference>
<dbReference type="SUPFAM" id="SSF48317">
    <property type="entry name" value="Acid phosphatase/Vanadium-dependent haloperoxidase"/>
    <property type="match status" value="1"/>
</dbReference>
<feature type="transmembrane region" description="Helical" evidence="1">
    <location>
        <begin position="213"/>
        <end position="233"/>
    </location>
</feature>
<dbReference type="eggNOG" id="COG0671">
    <property type="taxonomic scope" value="Bacteria"/>
</dbReference>
<keyword evidence="1" id="KW-0812">Transmembrane</keyword>
<feature type="transmembrane region" description="Helical" evidence="1">
    <location>
        <begin position="43"/>
        <end position="63"/>
    </location>
</feature>
<keyword evidence="1" id="KW-1133">Transmembrane helix</keyword>
<dbReference type="Gene3D" id="1.20.144.10">
    <property type="entry name" value="Phosphatidic acid phosphatase type 2/haloperoxidase"/>
    <property type="match status" value="1"/>
</dbReference>
<proteinExistence type="predicted"/>
<feature type="transmembrane region" description="Helical" evidence="1">
    <location>
        <begin position="186"/>
        <end position="207"/>
    </location>
</feature>
<keyword evidence="1" id="KW-0472">Membrane</keyword>